<dbReference type="AlphaFoldDB" id="A0A6G0WLF2"/>
<dbReference type="GO" id="GO:0005524">
    <property type="term" value="F:ATP binding"/>
    <property type="evidence" value="ECO:0007669"/>
    <property type="project" value="InterPro"/>
</dbReference>
<reference evidence="3 4" key="1">
    <citation type="submission" date="2019-07" db="EMBL/GenBank/DDBJ databases">
        <title>Genomics analysis of Aphanomyces spp. identifies a new class of oomycete effector associated with host adaptation.</title>
        <authorList>
            <person name="Gaulin E."/>
        </authorList>
    </citation>
    <scope>NUCLEOTIDE SEQUENCE [LARGE SCALE GENOMIC DNA]</scope>
    <source>
        <strain evidence="3 4">ATCC 201684</strain>
    </source>
</reference>
<dbReference type="PANTHER" id="PTHR44329">
    <property type="entry name" value="SERINE/THREONINE-PROTEIN KINASE TNNI3K-RELATED"/>
    <property type="match status" value="1"/>
</dbReference>
<dbReference type="EMBL" id="VJMJ01000181">
    <property type="protein sequence ID" value="KAF0728109.1"/>
    <property type="molecule type" value="Genomic_DNA"/>
</dbReference>
<evidence type="ECO:0000313" key="4">
    <source>
        <dbReference type="Proteomes" id="UP000481153"/>
    </source>
</evidence>
<dbReference type="InterPro" id="IPR051681">
    <property type="entry name" value="Ser/Thr_Kinases-Pseudokinases"/>
</dbReference>
<sequence length="208" mass="23273">MAKATRCSRVTSIAVNQPYARLNSPQPSHTAKRPKSTSGAATATLSTSTDVKTLELDKLDLELHRVAWKEVRLVKMIEQGSYGEVWLGGYLGGKIAVKRLLPTKTTKQDLQKFIYEIHLVSKIDCPYVVQFLGVTWSKLSDMMLLAEFMDGGDLRQVLEANNTKRSFTWTHKIHCALNIAEALVFLHSMDPITRTSTPRSLTLGLLEK</sequence>
<name>A0A6G0WLF2_9STRA</name>
<dbReference type="InterPro" id="IPR000719">
    <property type="entry name" value="Prot_kinase_dom"/>
</dbReference>
<dbReference type="PANTHER" id="PTHR44329:SF214">
    <property type="entry name" value="PROTEIN KINASE DOMAIN-CONTAINING PROTEIN"/>
    <property type="match status" value="1"/>
</dbReference>
<dbReference type="Pfam" id="PF07714">
    <property type="entry name" value="PK_Tyr_Ser-Thr"/>
    <property type="match status" value="1"/>
</dbReference>
<comment type="caution">
    <text evidence="3">The sequence shown here is derived from an EMBL/GenBank/DDBJ whole genome shotgun (WGS) entry which is preliminary data.</text>
</comment>
<evidence type="ECO:0000259" key="2">
    <source>
        <dbReference type="PROSITE" id="PS50011"/>
    </source>
</evidence>
<evidence type="ECO:0000313" key="3">
    <source>
        <dbReference type="EMBL" id="KAF0728109.1"/>
    </source>
</evidence>
<organism evidence="3 4">
    <name type="scientific">Aphanomyces euteiches</name>
    <dbReference type="NCBI Taxonomy" id="100861"/>
    <lineage>
        <taxon>Eukaryota</taxon>
        <taxon>Sar</taxon>
        <taxon>Stramenopiles</taxon>
        <taxon>Oomycota</taxon>
        <taxon>Saprolegniomycetes</taxon>
        <taxon>Saprolegniales</taxon>
        <taxon>Verrucalvaceae</taxon>
        <taxon>Aphanomyces</taxon>
    </lineage>
</organism>
<dbReference type="InterPro" id="IPR011009">
    <property type="entry name" value="Kinase-like_dom_sf"/>
</dbReference>
<feature type="domain" description="Protein kinase" evidence="2">
    <location>
        <begin position="71"/>
        <end position="208"/>
    </location>
</feature>
<keyword evidence="4" id="KW-1185">Reference proteome</keyword>
<dbReference type="PROSITE" id="PS50011">
    <property type="entry name" value="PROTEIN_KINASE_DOM"/>
    <property type="match status" value="1"/>
</dbReference>
<evidence type="ECO:0000256" key="1">
    <source>
        <dbReference type="SAM" id="MobiDB-lite"/>
    </source>
</evidence>
<feature type="region of interest" description="Disordered" evidence="1">
    <location>
        <begin position="18"/>
        <end position="44"/>
    </location>
</feature>
<protein>
    <recommendedName>
        <fullName evidence="2">Protein kinase domain-containing protein</fullName>
    </recommendedName>
</protein>
<proteinExistence type="predicted"/>
<dbReference type="InterPro" id="IPR001245">
    <property type="entry name" value="Ser-Thr/Tyr_kinase_cat_dom"/>
</dbReference>
<dbReference type="Gene3D" id="1.10.510.10">
    <property type="entry name" value="Transferase(Phosphotransferase) domain 1"/>
    <property type="match status" value="1"/>
</dbReference>
<dbReference type="Gene3D" id="3.30.200.20">
    <property type="entry name" value="Phosphorylase Kinase, domain 1"/>
    <property type="match status" value="1"/>
</dbReference>
<accession>A0A6G0WLF2</accession>
<dbReference type="GO" id="GO:0004674">
    <property type="term" value="F:protein serine/threonine kinase activity"/>
    <property type="evidence" value="ECO:0007669"/>
    <property type="project" value="TreeGrafter"/>
</dbReference>
<gene>
    <name evidence="3" type="ORF">Ae201684_013937</name>
</gene>
<dbReference type="Proteomes" id="UP000481153">
    <property type="component" value="Unassembled WGS sequence"/>
</dbReference>
<dbReference type="SUPFAM" id="SSF56112">
    <property type="entry name" value="Protein kinase-like (PK-like)"/>
    <property type="match status" value="1"/>
</dbReference>
<dbReference type="VEuPathDB" id="FungiDB:AeMF1_007702"/>